<dbReference type="InterPro" id="IPR003960">
    <property type="entry name" value="ATPase_AAA_CS"/>
</dbReference>
<protein>
    <recommendedName>
        <fullName evidence="14">ATP-dependent zinc metalloprotease FtsH</fullName>
        <ecNumber evidence="14">3.4.24.-</ecNumber>
    </recommendedName>
</protein>
<dbReference type="InterPro" id="IPR003959">
    <property type="entry name" value="ATPase_AAA_core"/>
</dbReference>
<keyword evidence="4 14" id="KW-0812">Transmembrane</keyword>
<dbReference type="Pfam" id="PF00004">
    <property type="entry name" value="AAA"/>
    <property type="match status" value="1"/>
</dbReference>
<keyword evidence="3 14" id="KW-0645">Protease</keyword>
<dbReference type="Pfam" id="PF17862">
    <property type="entry name" value="AAA_lid_3"/>
    <property type="match status" value="1"/>
</dbReference>
<keyword evidence="12 14" id="KW-0472">Membrane</keyword>
<dbReference type="Gene3D" id="3.40.50.300">
    <property type="entry name" value="P-loop containing nucleotide triphosphate hydrolases"/>
    <property type="match status" value="1"/>
</dbReference>
<keyword evidence="8 14" id="KW-0862">Zinc</keyword>
<evidence type="ECO:0000256" key="9">
    <source>
        <dbReference type="ARBA" id="ARBA00022840"/>
    </source>
</evidence>
<organism evidence="17 18">
    <name type="scientific">Eggerthia catenaformis OT 569 = DSM 20559</name>
    <dbReference type="NCBI Taxonomy" id="999415"/>
    <lineage>
        <taxon>Bacteria</taxon>
        <taxon>Bacillati</taxon>
        <taxon>Bacillota</taxon>
        <taxon>Erysipelotrichia</taxon>
        <taxon>Erysipelotrichales</taxon>
        <taxon>Coprobacillaceae</taxon>
        <taxon>Eggerthia</taxon>
    </lineage>
</organism>
<comment type="similarity">
    <text evidence="15">Belongs to the AAA ATPase family.</text>
</comment>
<dbReference type="InterPro" id="IPR000642">
    <property type="entry name" value="Peptidase_M41"/>
</dbReference>
<dbReference type="GO" id="GO:0016887">
    <property type="term" value="F:ATP hydrolysis activity"/>
    <property type="evidence" value="ECO:0007669"/>
    <property type="project" value="UniProtKB-UniRule"/>
</dbReference>
<evidence type="ECO:0000256" key="4">
    <source>
        <dbReference type="ARBA" id="ARBA00022692"/>
    </source>
</evidence>
<dbReference type="EC" id="3.4.24.-" evidence="14"/>
<keyword evidence="18" id="KW-1185">Reference proteome</keyword>
<proteinExistence type="inferred from homology"/>
<comment type="caution">
    <text evidence="17">The sequence shown here is derived from an EMBL/GenBank/DDBJ whole genome shotgun (WGS) entry which is preliminary data.</text>
</comment>
<keyword evidence="9 14" id="KW-0067">ATP-binding</keyword>
<dbReference type="Gene3D" id="3.30.720.210">
    <property type="match status" value="1"/>
</dbReference>
<keyword evidence="6 14" id="KW-0547">Nucleotide-binding</keyword>
<dbReference type="GO" id="GO:0004176">
    <property type="term" value="F:ATP-dependent peptidase activity"/>
    <property type="evidence" value="ECO:0007669"/>
    <property type="project" value="InterPro"/>
</dbReference>
<dbReference type="InterPro" id="IPR011546">
    <property type="entry name" value="Pept_M41_FtsH_extracell"/>
</dbReference>
<dbReference type="GO" id="GO:0006508">
    <property type="term" value="P:proteolysis"/>
    <property type="evidence" value="ECO:0007669"/>
    <property type="project" value="UniProtKB-KW"/>
</dbReference>
<dbReference type="Proteomes" id="UP000011758">
    <property type="component" value="Unassembled WGS sequence"/>
</dbReference>
<dbReference type="SMART" id="SM00382">
    <property type="entry name" value="AAA"/>
    <property type="match status" value="1"/>
</dbReference>
<evidence type="ECO:0000256" key="14">
    <source>
        <dbReference type="HAMAP-Rule" id="MF_01458"/>
    </source>
</evidence>
<evidence type="ECO:0000256" key="5">
    <source>
        <dbReference type="ARBA" id="ARBA00022723"/>
    </source>
</evidence>
<dbReference type="InterPro" id="IPR037219">
    <property type="entry name" value="Peptidase_M41-like"/>
</dbReference>
<name>M2Q0V4_9FIRM</name>
<reference evidence="17 18" key="1">
    <citation type="submission" date="2013-02" db="EMBL/GenBank/DDBJ databases">
        <title>The Genome Sequence of Lactobacillus catenaformis F0143.</title>
        <authorList>
            <consortium name="The Broad Institute Genome Sequencing Platform"/>
            <person name="Earl A."/>
            <person name="Ward D."/>
            <person name="Feldgarden M."/>
            <person name="Gevers D."/>
            <person name="Izard J."/>
            <person name="Blanton J.M."/>
            <person name="Mathney J."/>
            <person name="Dewhirst F.E."/>
            <person name="Young S.K."/>
            <person name="Zeng Q."/>
            <person name="Gargeya S."/>
            <person name="Fitzgerald M."/>
            <person name="Haas B."/>
            <person name="Abouelleil A."/>
            <person name="Alvarado L."/>
            <person name="Arachchi H.M."/>
            <person name="Berlin A."/>
            <person name="Chapman S.B."/>
            <person name="Gearin G."/>
            <person name="Goldberg J."/>
            <person name="Griggs A."/>
            <person name="Gujja S."/>
            <person name="Hansen M."/>
            <person name="Heiman D."/>
            <person name="Howarth C."/>
            <person name="Larimer J."/>
            <person name="Lui A."/>
            <person name="MacDonald P.J.P."/>
            <person name="McCowen C."/>
            <person name="Montmayeur A."/>
            <person name="Murphy C."/>
            <person name="Neiman D."/>
            <person name="Pearson M."/>
            <person name="Priest M."/>
            <person name="Roberts A."/>
            <person name="Saif S."/>
            <person name="Shea T."/>
            <person name="Sisk P."/>
            <person name="Stolte C."/>
            <person name="Sykes S."/>
            <person name="Wortman J."/>
            <person name="Nusbaum C."/>
            <person name="Birren B."/>
        </authorList>
    </citation>
    <scope>NUCLEOTIDE SEQUENCE [LARGE SCALE GENOMIC DNA]</scope>
    <source>
        <strain evidence="17 18">OT 569</strain>
    </source>
</reference>
<dbReference type="PANTHER" id="PTHR23076:SF113">
    <property type="entry name" value="ATP-DEPENDENT ZINC METALLOPROTEASE FTSH 1, CHLOROPLASTIC-RELATED"/>
    <property type="match status" value="1"/>
</dbReference>
<keyword evidence="14" id="KW-1003">Cell membrane</keyword>
<evidence type="ECO:0000259" key="16">
    <source>
        <dbReference type="SMART" id="SM00382"/>
    </source>
</evidence>
<keyword evidence="10 14" id="KW-1133">Transmembrane helix</keyword>
<dbReference type="NCBIfam" id="TIGR01241">
    <property type="entry name" value="FtsH_fam"/>
    <property type="match status" value="1"/>
</dbReference>
<keyword evidence="11 14" id="KW-0482">Metalloprotease</keyword>
<evidence type="ECO:0000256" key="12">
    <source>
        <dbReference type="ARBA" id="ARBA00023136"/>
    </source>
</evidence>
<keyword evidence="5 14" id="KW-0479">Metal-binding</keyword>
<feature type="binding site" evidence="14">
    <location>
        <position position="433"/>
    </location>
    <ligand>
        <name>Zn(2+)</name>
        <dbReference type="ChEBI" id="CHEBI:29105"/>
        <note>catalytic</note>
    </ligand>
</feature>
<dbReference type="InterPro" id="IPR041569">
    <property type="entry name" value="AAA_lid_3"/>
</dbReference>
<feature type="binding site" evidence="14">
    <location>
        <begin position="211"/>
        <end position="218"/>
    </location>
    <ligand>
        <name>ATP</name>
        <dbReference type="ChEBI" id="CHEBI:30616"/>
    </ligand>
</feature>
<dbReference type="PATRIC" id="fig|999415.3.peg.1786"/>
<dbReference type="Gene3D" id="1.20.58.760">
    <property type="entry name" value="Peptidase M41"/>
    <property type="match status" value="1"/>
</dbReference>
<evidence type="ECO:0000256" key="13">
    <source>
        <dbReference type="ARBA" id="ARBA00061570"/>
    </source>
</evidence>
<feature type="domain" description="AAA+ ATPase" evidence="16">
    <location>
        <begin position="203"/>
        <end position="342"/>
    </location>
</feature>
<dbReference type="FunFam" id="1.20.58.760:FF:000001">
    <property type="entry name" value="ATP-dependent zinc metalloprotease FtsH"/>
    <property type="match status" value="1"/>
</dbReference>
<comment type="function">
    <text evidence="14">Acts as a processive, ATP-dependent zinc metallopeptidase for both cytoplasmic and membrane proteins. Plays a role in the quality control of integral membrane proteins.</text>
</comment>
<dbReference type="eggNOG" id="COG0465">
    <property type="taxonomic scope" value="Bacteria"/>
</dbReference>
<evidence type="ECO:0000256" key="11">
    <source>
        <dbReference type="ARBA" id="ARBA00023049"/>
    </source>
</evidence>
<dbReference type="Gene3D" id="1.10.8.60">
    <property type="match status" value="1"/>
</dbReference>
<evidence type="ECO:0000313" key="18">
    <source>
        <dbReference type="Proteomes" id="UP000011758"/>
    </source>
</evidence>
<feature type="transmembrane region" description="Helical" evidence="14">
    <location>
        <begin position="117"/>
        <end position="139"/>
    </location>
</feature>
<dbReference type="HAMAP" id="MF_01458">
    <property type="entry name" value="FtsH"/>
    <property type="match status" value="1"/>
</dbReference>
<dbReference type="PROSITE" id="PS00674">
    <property type="entry name" value="AAA"/>
    <property type="match status" value="1"/>
</dbReference>
<evidence type="ECO:0000313" key="17">
    <source>
        <dbReference type="EMBL" id="EMD15926.1"/>
    </source>
</evidence>
<dbReference type="GO" id="GO:0004222">
    <property type="term" value="F:metalloendopeptidase activity"/>
    <property type="evidence" value="ECO:0007669"/>
    <property type="project" value="InterPro"/>
</dbReference>
<dbReference type="GO" id="GO:0030163">
    <property type="term" value="P:protein catabolic process"/>
    <property type="evidence" value="ECO:0007669"/>
    <property type="project" value="UniProtKB-UniRule"/>
</dbReference>
<comment type="similarity">
    <text evidence="13 14">In the central section; belongs to the AAA ATPase family.</text>
</comment>
<dbReference type="GO" id="GO:0005886">
    <property type="term" value="C:plasma membrane"/>
    <property type="evidence" value="ECO:0007669"/>
    <property type="project" value="UniProtKB-SubCell"/>
</dbReference>
<evidence type="ECO:0000256" key="10">
    <source>
        <dbReference type="ARBA" id="ARBA00022989"/>
    </source>
</evidence>
<feature type="active site" evidence="14">
    <location>
        <position position="434"/>
    </location>
</feature>
<comment type="subcellular location">
    <subcellularLocation>
        <location evidence="14">Cell membrane</location>
        <topology evidence="14">Multi-pass membrane protein</topology>
        <orientation evidence="14">Cytoplasmic side</orientation>
    </subcellularLocation>
    <subcellularLocation>
        <location evidence="1">Membrane</location>
    </subcellularLocation>
</comment>
<feature type="transmembrane region" description="Helical" evidence="14">
    <location>
        <begin position="9"/>
        <end position="28"/>
    </location>
</feature>
<dbReference type="AlphaFoldDB" id="M2Q0V4"/>
<comment type="subunit">
    <text evidence="14">Homohexamer.</text>
</comment>
<comment type="similarity">
    <text evidence="2 14">In the C-terminal section; belongs to the peptidase M41 family.</text>
</comment>
<evidence type="ECO:0000256" key="6">
    <source>
        <dbReference type="ARBA" id="ARBA00022741"/>
    </source>
</evidence>
<dbReference type="FunFam" id="1.10.8.60:FF:000001">
    <property type="entry name" value="ATP-dependent zinc metalloprotease FtsH"/>
    <property type="match status" value="1"/>
</dbReference>
<gene>
    <name evidence="14" type="primary">ftsH</name>
    <name evidence="17" type="ORF">HMPREF9943_01759</name>
</gene>
<dbReference type="RefSeq" id="WP_004804198.1">
    <property type="nucleotide sequence ID" value="NZ_KB446650.1"/>
</dbReference>
<evidence type="ECO:0000256" key="15">
    <source>
        <dbReference type="RuleBase" id="RU003651"/>
    </source>
</evidence>
<keyword evidence="7 14" id="KW-0378">Hydrolase</keyword>
<sequence length="646" mass="70738">MKNKSLIKTILPWLLILVLVGTLIPLVGNRAGASTSLTYNEFKKVVEEGSVTEIVVSPDNYVVDVSGSYTKTVKGEKKTYNFKTLVPKTDEEIDSLMQLLKEKKIKTTVKNSADNNIIFNIVITLLPYVFLFGGMYVLFRYMNASGAGNNKAFEFGNSRAKLNKNENTKFTDVAGADEEKEELTELVDFLKNPKKFVDMGAKIPRGVLLVGPPGTGKTLLARAVAGEAKVPFYSISGSEFVEMFVGVGAGRVRDMFKEAKKNAPCIIFIDEIDAVGRQRGSGIGGGHDEREQTLNQLLVEMDGFEGSEGVIILAATNRADVLDPALLRPGRFDRSIQVTNPDRKARAEILAVHARNKKLAADVNFDNVAQRTPGFSGAELANVLNEAALLAVRGNHTAITLDDVDEAIDRVIGGPAKHSRKYTEHERKLVAYHESGHAIIGLTLEDANQVQKVTIVPRGQAGGYNLMTPKDETYFQTKSQLLATIAGYMGGRVAEEIFFGDISSGAANDIEQATRIARLMVTELGMSDLGPIKYDSGQNAVFLGRDYSQLSNTHSGQIAFEIDQQVRKIIDDAHNQATEIIKANKDKLETIAHALLDNETLNAEQIQSLYETGKMPDPAVEEDHIIETEPVQSVIDSDDDLLDEMK</sequence>
<dbReference type="MEROPS" id="M41.009"/>
<dbReference type="InterPro" id="IPR027417">
    <property type="entry name" value="P-loop_NTPase"/>
</dbReference>
<dbReference type="Pfam" id="PF06480">
    <property type="entry name" value="FtsH_ext"/>
    <property type="match status" value="1"/>
</dbReference>
<evidence type="ECO:0000256" key="2">
    <source>
        <dbReference type="ARBA" id="ARBA00010044"/>
    </source>
</evidence>
<dbReference type="EMBL" id="AGEJ01000027">
    <property type="protein sequence ID" value="EMD15926.1"/>
    <property type="molecule type" value="Genomic_DNA"/>
</dbReference>
<dbReference type="PANTHER" id="PTHR23076">
    <property type="entry name" value="METALLOPROTEASE M41 FTSH"/>
    <property type="match status" value="1"/>
</dbReference>
<dbReference type="InterPro" id="IPR003593">
    <property type="entry name" value="AAA+_ATPase"/>
</dbReference>
<dbReference type="InterPro" id="IPR005936">
    <property type="entry name" value="FtsH"/>
</dbReference>
<evidence type="ECO:0000256" key="7">
    <source>
        <dbReference type="ARBA" id="ARBA00022801"/>
    </source>
</evidence>
<dbReference type="SUPFAM" id="SSF52540">
    <property type="entry name" value="P-loop containing nucleoside triphosphate hydrolases"/>
    <property type="match status" value="1"/>
</dbReference>
<dbReference type="FunFam" id="3.40.50.300:FF:000001">
    <property type="entry name" value="ATP-dependent zinc metalloprotease FtsH"/>
    <property type="match status" value="1"/>
</dbReference>
<evidence type="ECO:0000256" key="1">
    <source>
        <dbReference type="ARBA" id="ARBA00004370"/>
    </source>
</evidence>
<dbReference type="STRING" id="999415.HMPREF9943_01759"/>
<feature type="binding site" evidence="14">
    <location>
        <position position="509"/>
    </location>
    <ligand>
        <name>Zn(2+)</name>
        <dbReference type="ChEBI" id="CHEBI:29105"/>
        <note>catalytic</note>
    </ligand>
</feature>
<comment type="cofactor">
    <cofactor evidence="14">
        <name>Zn(2+)</name>
        <dbReference type="ChEBI" id="CHEBI:29105"/>
    </cofactor>
    <text evidence="14">Binds 1 zinc ion per subunit.</text>
</comment>
<evidence type="ECO:0000256" key="8">
    <source>
        <dbReference type="ARBA" id="ARBA00022833"/>
    </source>
</evidence>
<dbReference type="CDD" id="cd19501">
    <property type="entry name" value="RecA-like_FtsH"/>
    <property type="match status" value="1"/>
</dbReference>
<feature type="binding site" evidence="14">
    <location>
        <position position="437"/>
    </location>
    <ligand>
        <name>Zn(2+)</name>
        <dbReference type="ChEBI" id="CHEBI:29105"/>
        <note>catalytic</note>
    </ligand>
</feature>
<dbReference type="GO" id="GO:0008270">
    <property type="term" value="F:zinc ion binding"/>
    <property type="evidence" value="ECO:0007669"/>
    <property type="project" value="UniProtKB-UniRule"/>
</dbReference>
<dbReference type="OrthoDB" id="9809379at2"/>
<accession>M2Q0V4</accession>
<dbReference type="SUPFAM" id="SSF140990">
    <property type="entry name" value="FtsH protease domain-like"/>
    <property type="match status" value="1"/>
</dbReference>
<evidence type="ECO:0000256" key="3">
    <source>
        <dbReference type="ARBA" id="ARBA00022670"/>
    </source>
</evidence>
<dbReference type="Pfam" id="PF01434">
    <property type="entry name" value="Peptidase_M41"/>
    <property type="match status" value="1"/>
</dbReference>
<dbReference type="GO" id="GO:0005524">
    <property type="term" value="F:ATP binding"/>
    <property type="evidence" value="ECO:0007669"/>
    <property type="project" value="UniProtKB-UniRule"/>
</dbReference>